<sequence>MDDFRLLPEHEADRPSKGKGGEWFVRRVQEKDLSHQTALSGSWVSFASVHASARASHRGPSIVSGTCAPTMRTSPGVSWPYQRWSTARPTPKISVAPEKVVRYPINTPQSDEIERAAAPGIIAMVPGAAVDARP</sequence>
<proteinExistence type="predicted"/>
<dbReference type="Proteomes" id="UP001165124">
    <property type="component" value="Unassembled WGS sequence"/>
</dbReference>
<gene>
    <name evidence="2" type="ORF">Arub01_37450</name>
</gene>
<evidence type="ECO:0000313" key="3">
    <source>
        <dbReference type="Proteomes" id="UP001165124"/>
    </source>
</evidence>
<protein>
    <submittedName>
        <fullName evidence="2">Uncharacterized protein</fullName>
    </submittedName>
</protein>
<reference evidence="2" key="1">
    <citation type="submission" date="2023-02" db="EMBL/GenBank/DDBJ databases">
        <title>Actinomadura rubrobrunea NBRC 14622.</title>
        <authorList>
            <person name="Ichikawa N."/>
            <person name="Sato H."/>
            <person name="Tonouchi N."/>
        </authorList>
    </citation>
    <scope>NUCLEOTIDE SEQUENCE</scope>
    <source>
        <strain evidence="2">NBRC 14622</strain>
    </source>
</reference>
<dbReference type="EMBL" id="BSRZ01000009">
    <property type="protein sequence ID" value="GLW65501.1"/>
    <property type="molecule type" value="Genomic_DNA"/>
</dbReference>
<organism evidence="2 3">
    <name type="scientific">Actinomadura rubrobrunea</name>
    <dbReference type="NCBI Taxonomy" id="115335"/>
    <lineage>
        <taxon>Bacteria</taxon>
        <taxon>Bacillati</taxon>
        <taxon>Actinomycetota</taxon>
        <taxon>Actinomycetes</taxon>
        <taxon>Streptosporangiales</taxon>
        <taxon>Thermomonosporaceae</taxon>
        <taxon>Actinomadura</taxon>
    </lineage>
</organism>
<feature type="region of interest" description="Disordered" evidence="1">
    <location>
        <begin position="1"/>
        <end position="22"/>
    </location>
</feature>
<name>A0A9W6PYH0_9ACTN</name>
<dbReference type="AlphaFoldDB" id="A0A9W6PYH0"/>
<keyword evidence="3" id="KW-1185">Reference proteome</keyword>
<evidence type="ECO:0000313" key="2">
    <source>
        <dbReference type="EMBL" id="GLW65501.1"/>
    </source>
</evidence>
<comment type="caution">
    <text evidence="2">The sequence shown here is derived from an EMBL/GenBank/DDBJ whole genome shotgun (WGS) entry which is preliminary data.</text>
</comment>
<evidence type="ECO:0000256" key="1">
    <source>
        <dbReference type="SAM" id="MobiDB-lite"/>
    </source>
</evidence>
<accession>A0A9W6PYH0</accession>